<evidence type="ECO:0000256" key="4">
    <source>
        <dbReference type="ARBA" id="ARBA00023136"/>
    </source>
</evidence>
<keyword evidence="4 5" id="KW-0472">Membrane</keyword>
<proteinExistence type="inferred from homology"/>
<comment type="caution">
    <text evidence="6">The sequence shown here is derived from an EMBL/GenBank/DDBJ whole genome shotgun (WGS) entry which is preliminary data.</text>
</comment>
<evidence type="ECO:0000313" key="7">
    <source>
        <dbReference type="Proteomes" id="UP000535501"/>
    </source>
</evidence>
<dbReference type="EMBL" id="JACHEJ010000006">
    <property type="protein sequence ID" value="MBB6180756.1"/>
    <property type="molecule type" value="Genomic_DNA"/>
</dbReference>
<evidence type="ECO:0000313" key="6">
    <source>
        <dbReference type="EMBL" id="MBB6180756.1"/>
    </source>
</evidence>
<dbReference type="GO" id="GO:0005886">
    <property type="term" value="C:plasma membrane"/>
    <property type="evidence" value="ECO:0007669"/>
    <property type="project" value="UniProtKB-UniRule"/>
</dbReference>
<evidence type="ECO:0000256" key="5">
    <source>
        <dbReference type="HAMAP-Rule" id="MF_01361"/>
    </source>
</evidence>
<name>A0A7X0DE56_9HYPH</name>
<keyword evidence="1 5" id="KW-1003">Cell membrane</keyword>
<evidence type="ECO:0000256" key="2">
    <source>
        <dbReference type="ARBA" id="ARBA00022692"/>
    </source>
</evidence>
<dbReference type="InterPro" id="IPR009760">
    <property type="entry name" value="DUF1328"/>
</dbReference>
<keyword evidence="2 5" id="KW-0812">Transmembrane</keyword>
<comment type="similarity">
    <text evidence="5">Belongs to the UPF0391 family.</text>
</comment>
<keyword evidence="7" id="KW-1185">Reference proteome</keyword>
<dbReference type="HAMAP" id="MF_01361">
    <property type="entry name" value="UPF0391"/>
    <property type="match status" value="1"/>
</dbReference>
<evidence type="ECO:0000256" key="1">
    <source>
        <dbReference type="ARBA" id="ARBA00022475"/>
    </source>
</evidence>
<dbReference type="Pfam" id="PF07043">
    <property type="entry name" value="DUF1328"/>
    <property type="match status" value="1"/>
</dbReference>
<evidence type="ECO:0000256" key="3">
    <source>
        <dbReference type="ARBA" id="ARBA00022989"/>
    </source>
</evidence>
<dbReference type="Proteomes" id="UP000535501">
    <property type="component" value="Unassembled WGS sequence"/>
</dbReference>
<feature type="transmembrane region" description="Helical" evidence="5">
    <location>
        <begin position="46"/>
        <end position="69"/>
    </location>
</feature>
<protein>
    <recommendedName>
        <fullName evidence="5">UPF0391 membrane protein HNQ75_002738</fullName>
    </recommendedName>
</protein>
<reference evidence="6 7" key="1">
    <citation type="submission" date="2020-08" db="EMBL/GenBank/DDBJ databases">
        <title>Genomic Encyclopedia of Type Strains, Phase IV (KMG-IV): sequencing the most valuable type-strain genomes for metagenomic binning, comparative biology and taxonomic classification.</title>
        <authorList>
            <person name="Goeker M."/>
        </authorList>
    </citation>
    <scope>NUCLEOTIDE SEQUENCE [LARGE SCALE GENOMIC DNA]</scope>
    <source>
        <strain evidence="6 7">DSM 102134</strain>
    </source>
</reference>
<dbReference type="NCBIfam" id="NF010234">
    <property type="entry name" value="PRK13682.2-5"/>
    <property type="match status" value="1"/>
</dbReference>
<gene>
    <name evidence="6" type="ORF">HNQ75_002738</name>
</gene>
<sequence>MARAGRRDRFWSIYWIDPPLLTRPRNIRFSPAFSGFKRKGHAMLKWALIFLVISIVAGFLGFSGVSAATASIAKVLFFLALLVFVIFLVLAIIGGSLVF</sequence>
<dbReference type="AlphaFoldDB" id="A0A7X0DE56"/>
<accession>A0A7X0DE56</accession>
<comment type="caution">
    <text evidence="5">Lacks conserved residue(s) required for the propagation of feature annotation.</text>
</comment>
<feature type="transmembrane region" description="Helical" evidence="5">
    <location>
        <begin position="75"/>
        <end position="98"/>
    </location>
</feature>
<organism evidence="6 7">
    <name type="scientific">Pseudorhizobium flavum</name>
    <dbReference type="NCBI Taxonomy" id="1335061"/>
    <lineage>
        <taxon>Bacteria</taxon>
        <taxon>Pseudomonadati</taxon>
        <taxon>Pseudomonadota</taxon>
        <taxon>Alphaproteobacteria</taxon>
        <taxon>Hyphomicrobiales</taxon>
        <taxon>Rhizobiaceae</taxon>
        <taxon>Rhizobium/Agrobacterium group</taxon>
        <taxon>Pseudorhizobium</taxon>
    </lineage>
</organism>
<keyword evidence="3 5" id="KW-1133">Transmembrane helix</keyword>